<feature type="region of interest" description="Disordered" evidence="1">
    <location>
        <begin position="56"/>
        <end position="77"/>
    </location>
</feature>
<dbReference type="Proteomes" id="UP001341840">
    <property type="component" value="Unassembled WGS sequence"/>
</dbReference>
<accession>A0ABU6XCA7</accession>
<organism evidence="2 3">
    <name type="scientific">Stylosanthes scabra</name>
    <dbReference type="NCBI Taxonomy" id="79078"/>
    <lineage>
        <taxon>Eukaryota</taxon>
        <taxon>Viridiplantae</taxon>
        <taxon>Streptophyta</taxon>
        <taxon>Embryophyta</taxon>
        <taxon>Tracheophyta</taxon>
        <taxon>Spermatophyta</taxon>
        <taxon>Magnoliopsida</taxon>
        <taxon>eudicotyledons</taxon>
        <taxon>Gunneridae</taxon>
        <taxon>Pentapetalae</taxon>
        <taxon>rosids</taxon>
        <taxon>fabids</taxon>
        <taxon>Fabales</taxon>
        <taxon>Fabaceae</taxon>
        <taxon>Papilionoideae</taxon>
        <taxon>50 kb inversion clade</taxon>
        <taxon>dalbergioids sensu lato</taxon>
        <taxon>Dalbergieae</taxon>
        <taxon>Pterocarpus clade</taxon>
        <taxon>Stylosanthes</taxon>
    </lineage>
</organism>
<feature type="compositionally biased region" description="Low complexity" evidence="1">
    <location>
        <begin position="200"/>
        <end position="219"/>
    </location>
</feature>
<reference evidence="2 3" key="1">
    <citation type="journal article" date="2023" name="Plants (Basel)">
        <title>Bridging the Gap: Combining Genomics and Transcriptomics Approaches to Understand Stylosanthes scabra, an Orphan Legume from the Brazilian Caatinga.</title>
        <authorList>
            <person name="Ferreira-Neto J.R.C."/>
            <person name="da Silva M.D."/>
            <person name="Binneck E."/>
            <person name="de Melo N.F."/>
            <person name="da Silva R.H."/>
            <person name="de Melo A.L.T.M."/>
            <person name="Pandolfi V."/>
            <person name="Bustamante F.O."/>
            <person name="Brasileiro-Vidal A.C."/>
            <person name="Benko-Iseppon A.M."/>
        </authorList>
    </citation>
    <scope>NUCLEOTIDE SEQUENCE [LARGE SCALE GENOMIC DNA]</scope>
    <source>
        <tissue evidence="2">Leaves</tissue>
    </source>
</reference>
<comment type="caution">
    <text evidence="2">The sequence shown here is derived from an EMBL/GenBank/DDBJ whole genome shotgun (WGS) entry which is preliminary data.</text>
</comment>
<keyword evidence="3" id="KW-1185">Reference proteome</keyword>
<feature type="region of interest" description="Disordered" evidence="1">
    <location>
        <begin position="200"/>
        <end position="228"/>
    </location>
</feature>
<sequence>MKEVQLAEATTVVVAEMVGEEDLRATGHSVNYVVNLVILCILAITDMILTSKDSPNRIQTKSHTQNTLPPSPASTFHQPKSYLTAAPNPSDSSWFADSRASHHVTAEQSNILQHNESNQGLEQLYVANGKGVTRAMLLKGNTKGGLYFFDNLVVPKPESNHHTTQGSIERKHRHITETGLSLLATASMPLRVWDATFTSAEAPPSSPQQTQPNQVQLAPTTIEPSTTAPVSISSIEIVLPVSTDQGTSP</sequence>
<proteinExistence type="predicted"/>
<protein>
    <submittedName>
        <fullName evidence="2">Uncharacterized protein</fullName>
    </submittedName>
</protein>
<dbReference type="EMBL" id="JASCZI010211589">
    <property type="protein sequence ID" value="MED6194829.1"/>
    <property type="molecule type" value="Genomic_DNA"/>
</dbReference>
<name>A0ABU6XCA7_9FABA</name>
<evidence type="ECO:0000313" key="2">
    <source>
        <dbReference type="EMBL" id="MED6194829.1"/>
    </source>
</evidence>
<evidence type="ECO:0000313" key="3">
    <source>
        <dbReference type="Proteomes" id="UP001341840"/>
    </source>
</evidence>
<evidence type="ECO:0000256" key="1">
    <source>
        <dbReference type="SAM" id="MobiDB-lite"/>
    </source>
</evidence>
<gene>
    <name evidence="2" type="ORF">PIB30_032143</name>
</gene>